<accession>A0ACB8UV45</accession>
<evidence type="ECO:0000313" key="1">
    <source>
        <dbReference type="EMBL" id="KAI2385900.1"/>
    </source>
</evidence>
<proteinExistence type="predicted"/>
<reference evidence="1" key="1">
    <citation type="journal article" date="2022" name="bioRxiv">
        <title>Population genetic analysis of Ophidiomyces ophidiicola, the causative agent of snake fungal disease, indicates recent introductions to the USA.</title>
        <authorList>
            <person name="Ladner J.T."/>
            <person name="Palmer J.M."/>
            <person name="Ettinger C.L."/>
            <person name="Stajich J.E."/>
            <person name="Farrell T.M."/>
            <person name="Glorioso B.M."/>
            <person name="Lawson B."/>
            <person name="Price S.J."/>
            <person name="Stengle A.G."/>
            <person name="Grear D.A."/>
            <person name="Lorch J.M."/>
        </authorList>
    </citation>
    <scope>NUCLEOTIDE SEQUENCE</scope>
    <source>
        <strain evidence="1">NWHC 24266-5</strain>
    </source>
</reference>
<comment type="caution">
    <text evidence="1">The sequence shown here is derived from an EMBL/GenBank/DDBJ whole genome shotgun (WGS) entry which is preliminary data.</text>
</comment>
<dbReference type="EMBL" id="JALBCA010000053">
    <property type="protein sequence ID" value="KAI2385900.1"/>
    <property type="molecule type" value="Genomic_DNA"/>
</dbReference>
<name>A0ACB8UV45_9EURO</name>
<organism evidence="1">
    <name type="scientific">Ophidiomyces ophidiicola</name>
    <dbReference type="NCBI Taxonomy" id="1387563"/>
    <lineage>
        <taxon>Eukaryota</taxon>
        <taxon>Fungi</taxon>
        <taxon>Dikarya</taxon>
        <taxon>Ascomycota</taxon>
        <taxon>Pezizomycotina</taxon>
        <taxon>Eurotiomycetes</taxon>
        <taxon>Eurotiomycetidae</taxon>
        <taxon>Onygenales</taxon>
        <taxon>Onygenaceae</taxon>
        <taxon>Ophidiomyces</taxon>
    </lineage>
</organism>
<gene>
    <name evidence="1" type="primary">dcl1</name>
    <name evidence="1" type="ORF">LOY88_003820</name>
</gene>
<protein>
    <submittedName>
        <fullName evidence="1">Dicer-like protein 1</fullName>
    </submittedName>
</protein>
<sequence>MEDGDSVIEKTVDSSAEPFDSDSEDEGSNFDKHAATNLRQKQNLRFKQLLSARAEAITADDIKEAIQTTKESELSMSNILAKQDFASVVHDPREYQMELFEKAKTSNIIAVLDTGSGKTLIAVLLLKYILEQELIDRSYGKPHRVSFFLVDSVTLVFQQAAVLQNNIDQKIDRFCGAMETHLWDQEMWAKHLEKNMVIVCTAEVLHQCLLHSFVKMENINLLIFDEAHHAKKDHPYARIVKDFYLREVDFKKPKIFGMTASPVDAKVDVVKAARRLETMLNSQIATASNLSLLQQTVARPSEERWVYDRLNAPFETPLYTKLHSRFGNVRALEKTFTYSLYASSNLGAWCADWVWSYALAETSLPKLEGRATRTAMGNIPVAKIIKAESEIQHIREAGEVLRLHVFEEPLGRPELLSPKVQRLYHELLKYFERHTDTKCIVFTEQRHTARILCDLFSKIGTKYLRPGVLIGVRPDTSGGMNVSFRQQVLEVVSFRKGDVNCLFATSVAEEGLDIPDCNLIVRFDLAATLTKYIQSRGRARHRNSTFAHMVEQDNVIHSDSLDYLQKSEDTMRRFCTSLPKDRLLDSATDIDHLYENDRERKSYTVQATGAKLTFNSSLVVLSHYASSLQYEKETSTRVNYYNRLSQDAYVCEVILPEKSPIRGATGRPSSKKLIAKQSAAFETCLLLRAHGLLDDHFVSTYHKRLPAMRNARLAISSKKCNQYNMMVKPKLWEACRGSLPANFSAVILNISPSKALRRDYHPLVMLTREKLPSIPQFPLYMEDDIECEFSCQSIAPGIEVSSVDLELLTTFTLRIFQDVFHKIYERNPRMFSYWLAPLNLQYDVSCDDLPPRTALDWELMQNIFDTPEIPWSPRLTKNFFDNRFLYDRWDGRYRYFTCGVEPDLRPADRPPSTIAKRKHMGSIMEYSLNLYKNARKRFLESCDWNQPVIRAELAHLRRNLLDKRTEKEKLNEGMSFICVEALAISALPTAVAAFSFAFPAIISRIESYLIASEACQKLELCIPLDLALESLTKDSDNTEEHRALQVHFQRGMGKNYERLEFLGDCFLKMATSISLFSMNPDNDEFEFHVKRMVLICNQNLFRTAVNLKLYEFVRSQSFSRRGWYPEGLILLQGKGQSKTTAENKHSLADKTIADVCEALIGASLLSGGPFHRFDMAVKAVTTLVSSKDHTVSSWAEYSQLYSLPKYQIAVVDASELDLATQIKEKLGYCFKYPKLLRSAFTHSSYPSAWAKAPCYQRLEFLGDSLLDMACVEHLYHHYPDKDPQWLTEHKMAMVSNKFLGAVAVKLGLHSHLRYFSTTLQSQISNYVEEIEVAEVESGQSPDFWTSTNDPPKCLSDMVESYIGAIFVDSNFQFEVVEDFFQRFIKGYFEDITIYDTYANKHPTTYLHNRLTIDFGCSNYCLKAGEVPFVDGAGTRVFAAVLVHDELVAEAVASSARYAKLRASEKALVKLEGLAPFKFREIYGCNCGGSHNGGDKKVPT</sequence>